<protein>
    <recommendedName>
        <fullName evidence="3">DNA polymerase III subunit alpha</fullName>
        <ecNumber evidence="2">2.7.7.7</ecNumber>
    </recommendedName>
</protein>
<dbReference type="SMART" id="SM00481">
    <property type="entry name" value="POLIIIAc"/>
    <property type="match status" value="1"/>
</dbReference>
<dbReference type="InterPro" id="IPR016195">
    <property type="entry name" value="Pol/histidinol_Pase-like"/>
</dbReference>
<dbReference type="Pfam" id="PF14579">
    <property type="entry name" value="HHH_6"/>
    <property type="match status" value="1"/>
</dbReference>
<dbReference type="CDD" id="cd04485">
    <property type="entry name" value="DnaE_OBF"/>
    <property type="match status" value="1"/>
</dbReference>
<dbReference type="Gene3D" id="1.10.10.1600">
    <property type="entry name" value="Bacterial DNA polymerase III alpha subunit, thumb domain"/>
    <property type="match status" value="1"/>
</dbReference>
<dbReference type="GO" id="GO:0008408">
    <property type="term" value="F:3'-5' exonuclease activity"/>
    <property type="evidence" value="ECO:0007669"/>
    <property type="project" value="InterPro"/>
</dbReference>
<dbReference type="Pfam" id="PF01336">
    <property type="entry name" value="tRNA_anti-codon"/>
    <property type="match status" value="1"/>
</dbReference>
<dbReference type="InterPro" id="IPR041931">
    <property type="entry name" value="DNA_pol3_alpha_thumb_dom"/>
</dbReference>
<dbReference type="InterPro" id="IPR004013">
    <property type="entry name" value="PHP_dom"/>
</dbReference>
<dbReference type="EC" id="2.7.7.7" evidence="2"/>
<reference evidence="10" key="1">
    <citation type="submission" date="2018-05" db="EMBL/GenBank/DDBJ databases">
        <authorList>
            <person name="Lanie J.A."/>
            <person name="Ng W.-L."/>
            <person name="Kazmierczak K.M."/>
            <person name="Andrzejewski T.M."/>
            <person name="Davidsen T.M."/>
            <person name="Wayne K.J."/>
            <person name="Tettelin H."/>
            <person name="Glass J.I."/>
            <person name="Rusch D."/>
            <person name="Podicherti R."/>
            <person name="Tsui H.-C.T."/>
            <person name="Winkler M.E."/>
        </authorList>
    </citation>
    <scope>NUCLEOTIDE SEQUENCE</scope>
</reference>
<dbReference type="Gene3D" id="1.10.150.870">
    <property type="match status" value="1"/>
</dbReference>
<dbReference type="AlphaFoldDB" id="A0A381SC33"/>
<dbReference type="Pfam" id="PF07733">
    <property type="entry name" value="DNA_pol3_alpha"/>
    <property type="match status" value="1"/>
</dbReference>
<keyword evidence="4" id="KW-0808">Transferase</keyword>
<feature type="non-terminal residue" evidence="10">
    <location>
        <position position="1"/>
    </location>
</feature>
<dbReference type="SUPFAM" id="SSF89550">
    <property type="entry name" value="PHP domain-like"/>
    <property type="match status" value="1"/>
</dbReference>
<dbReference type="EMBL" id="UINC01002925">
    <property type="protein sequence ID" value="SVA01645.1"/>
    <property type="molecule type" value="Genomic_DNA"/>
</dbReference>
<dbReference type="InterPro" id="IPR040982">
    <property type="entry name" value="DNA_pol3_finger"/>
</dbReference>
<name>A0A381SC33_9ZZZZ</name>
<organism evidence="10">
    <name type="scientific">marine metagenome</name>
    <dbReference type="NCBI Taxonomy" id="408172"/>
    <lineage>
        <taxon>unclassified sequences</taxon>
        <taxon>metagenomes</taxon>
        <taxon>ecological metagenomes</taxon>
    </lineage>
</organism>
<evidence type="ECO:0000259" key="9">
    <source>
        <dbReference type="SMART" id="SM00481"/>
    </source>
</evidence>
<dbReference type="InterPro" id="IPR029460">
    <property type="entry name" value="DNAPol_HHH"/>
</dbReference>
<evidence type="ECO:0000313" key="10">
    <source>
        <dbReference type="EMBL" id="SVA01645.1"/>
    </source>
</evidence>
<keyword evidence="7" id="KW-0239">DNA-directed DNA polymerase</keyword>
<dbReference type="InterPro" id="IPR003141">
    <property type="entry name" value="Pol/His_phosphatase_N"/>
</dbReference>
<evidence type="ECO:0000256" key="2">
    <source>
        <dbReference type="ARBA" id="ARBA00012417"/>
    </source>
</evidence>
<dbReference type="GO" id="GO:0005737">
    <property type="term" value="C:cytoplasm"/>
    <property type="evidence" value="ECO:0007669"/>
    <property type="project" value="UniProtKB-SubCell"/>
</dbReference>
<dbReference type="GO" id="GO:0003887">
    <property type="term" value="F:DNA-directed DNA polymerase activity"/>
    <property type="evidence" value="ECO:0007669"/>
    <property type="project" value="UniProtKB-KW"/>
</dbReference>
<dbReference type="InterPro" id="IPR004805">
    <property type="entry name" value="DnaE2/DnaE/PolC"/>
</dbReference>
<sequence>VFAPLNVHSNFSPMRGLTPQRTFIAQSKKMGMTHLALTETNGLWGFIRFVQHARDAGILPIAGANILTLQDDVIVLVENQTGYENLCRVLSNVHDDETLPFADILKQNLSGLFILSHQKNTLKQLIRFVPNSHLFVELRPGIAESQAHKLSKAFNLEIVATGDVYFLQPEDWQAHRILRAIEKNTTLSQLSSVYVKNQNCWFRSEKDMVRLFPNSLDALNNSQYLAERCKTDWSFINTIFPDLSLQKTNRADRKLRSLVYRGAQIRYENITQSINDRIEYELELITQKGFSPYFLVVQDIVCQTKTTIGRGSAAASVVSYCLFITQVDPVRYNLQFERFIHPERVDMPDIDIDFPWDERDDIIDYVFKKYGLHRTAMVSNQVFLQTRSAVREVAKVYGLSNEEIKTVTKRIGWHSRQSNLFAWIKNDNRFKNLNMDSTLEKIIKLSEKIIGTFRTSSVHPGGVVIVPDEIRKYVPVLRATKGVQILEWEKDQTEDSGLLKIDLLGNRSLAVVRDALKQIGVYRSEYVNYHNIPPVGDPKTEALMKAGRTMGIFYIESPATRQLLEKAGRVDFEHVVIYSSIIRPAANRFTNLMLERIHGTPWKLPHPDLEFLNESYGIIVYEEQVSMAARKLAGFGYAESDYLRKVISRPSLEHLVPAWQKKFIDGMLKRGYDKKLALNIWDMVQSFSGYSFCKPHSASYAMLSFTCAYLKAHFPAEFLAAVISNEGGFYSSYAYLSEARRWGVIILPPNINRSFREYRGNKGSIRMGFMAIHNLKEKAILHILDERKSGDFTSLEDFFMRTDLNLADAMSLTNAGCFTKLELGLTHQQVAFKIACHYLRGGKGENILPSFGNSVLSHHEKMRLERESFGFPVSEHPLTPWLPLFVGKIKKAKDIPRYVGKTIRLAGVLIATKVSSTRKRESMEFLTLEDETDIYECILFPKVFQEFGDLLHWETLFIISGTVEESFGVYSVTIEKMASLQQWVRHLNRKSIFLAFSQGQKED</sequence>
<dbReference type="Pfam" id="PF02811">
    <property type="entry name" value="PHP"/>
    <property type="match status" value="1"/>
</dbReference>
<dbReference type="PANTHER" id="PTHR32294">
    <property type="entry name" value="DNA POLYMERASE III SUBUNIT ALPHA"/>
    <property type="match status" value="1"/>
</dbReference>
<comment type="catalytic activity">
    <reaction evidence="8">
        <text>DNA(n) + a 2'-deoxyribonucleoside 5'-triphosphate = DNA(n+1) + diphosphate</text>
        <dbReference type="Rhea" id="RHEA:22508"/>
        <dbReference type="Rhea" id="RHEA-COMP:17339"/>
        <dbReference type="Rhea" id="RHEA-COMP:17340"/>
        <dbReference type="ChEBI" id="CHEBI:33019"/>
        <dbReference type="ChEBI" id="CHEBI:61560"/>
        <dbReference type="ChEBI" id="CHEBI:173112"/>
        <dbReference type="EC" id="2.7.7.7"/>
    </reaction>
</comment>
<dbReference type="InterPro" id="IPR011708">
    <property type="entry name" value="DNA_pol3_alpha_NTPase_dom"/>
</dbReference>
<evidence type="ECO:0000256" key="3">
    <source>
        <dbReference type="ARBA" id="ARBA00019114"/>
    </source>
</evidence>
<evidence type="ECO:0000256" key="6">
    <source>
        <dbReference type="ARBA" id="ARBA00022705"/>
    </source>
</evidence>
<evidence type="ECO:0000256" key="1">
    <source>
        <dbReference type="ARBA" id="ARBA00004496"/>
    </source>
</evidence>
<keyword evidence="6" id="KW-0235">DNA replication</keyword>
<gene>
    <name evidence="10" type="ORF">METZ01_LOCUS54499</name>
</gene>
<evidence type="ECO:0000256" key="7">
    <source>
        <dbReference type="ARBA" id="ARBA00022932"/>
    </source>
</evidence>
<evidence type="ECO:0000256" key="8">
    <source>
        <dbReference type="ARBA" id="ARBA00049244"/>
    </source>
</evidence>
<evidence type="ECO:0000256" key="4">
    <source>
        <dbReference type="ARBA" id="ARBA00022679"/>
    </source>
</evidence>
<dbReference type="Gene3D" id="3.20.20.140">
    <property type="entry name" value="Metal-dependent hydrolases"/>
    <property type="match status" value="1"/>
</dbReference>
<proteinExistence type="predicted"/>
<accession>A0A381SC33</accession>
<dbReference type="GO" id="GO:0003676">
    <property type="term" value="F:nucleic acid binding"/>
    <property type="evidence" value="ECO:0007669"/>
    <property type="project" value="InterPro"/>
</dbReference>
<evidence type="ECO:0000256" key="5">
    <source>
        <dbReference type="ARBA" id="ARBA00022695"/>
    </source>
</evidence>
<keyword evidence="5" id="KW-0548">Nucleotidyltransferase</keyword>
<dbReference type="GO" id="GO:0006260">
    <property type="term" value="P:DNA replication"/>
    <property type="evidence" value="ECO:0007669"/>
    <property type="project" value="UniProtKB-KW"/>
</dbReference>
<comment type="subcellular location">
    <subcellularLocation>
        <location evidence="1">Cytoplasm</location>
    </subcellularLocation>
</comment>
<dbReference type="Pfam" id="PF17657">
    <property type="entry name" value="DNA_pol3_finger"/>
    <property type="match status" value="1"/>
</dbReference>
<feature type="domain" description="Polymerase/histidinol phosphatase N-terminal" evidence="9">
    <location>
        <begin position="3"/>
        <end position="70"/>
    </location>
</feature>
<dbReference type="InterPro" id="IPR004365">
    <property type="entry name" value="NA-bd_OB_tRNA"/>
</dbReference>
<dbReference type="NCBIfam" id="TIGR00594">
    <property type="entry name" value="polc"/>
    <property type="match status" value="1"/>
</dbReference>